<dbReference type="PANTHER" id="PTHR35866:SF1">
    <property type="entry name" value="YKGJ FAMILY CYSTEINE CLUSTER PROTEIN"/>
    <property type="match status" value="1"/>
</dbReference>
<evidence type="ECO:0000313" key="3">
    <source>
        <dbReference type="Proteomes" id="UP000502260"/>
    </source>
</evidence>
<evidence type="ECO:0008006" key="4">
    <source>
        <dbReference type="Google" id="ProtNLM"/>
    </source>
</evidence>
<protein>
    <recommendedName>
        <fullName evidence="4">50S rRNA methyltransferase</fullName>
    </recommendedName>
</protein>
<dbReference type="PANTHER" id="PTHR35866">
    <property type="entry name" value="PUTATIVE-RELATED"/>
    <property type="match status" value="1"/>
</dbReference>
<dbReference type="RefSeq" id="WP_173065654.1">
    <property type="nucleotide sequence ID" value="NZ_AP022853.1"/>
</dbReference>
<name>A0A6F8VFZ0_9PROT</name>
<feature type="region of interest" description="Disordered" evidence="1">
    <location>
        <begin position="283"/>
        <end position="314"/>
    </location>
</feature>
<proteinExistence type="predicted"/>
<reference evidence="3" key="1">
    <citation type="submission" date="2020-03" db="EMBL/GenBank/DDBJ databases">
        <title>Complete genome sequence of sulfur-oxidizing bacterium skT11.</title>
        <authorList>
            <person name="Kanda M."/>
            <person name="Kojima H."/>
            <person name="Fukui M."/>
        </authorList>
    </citation>
    <scope>NUCLEOTIDE SEQUENCE [LARGE SCALE GENOMIC DNA]</scope>
    <source>
        <strain evidence="3">skT11</strain>
    </source>
</reference>
<gene>
    <name evidence="2" type="ORF">SKTS_25250</name>
</gene>
<sequence length="314" mass="36189">MDEQEFNNLAKESPFRESPVMPNMLEGDTTIQFRCHRNVKCWNACCSNIDIPLTPYDILRLKNRLGLSSAEFLQQYTFPYELDKDGLPGVKFQPVEGGTACQFMVAEGCSVYEDRPAACRYYPVALLSMRRSDEYTDRTGYALVQEKHCLGHQEERKLTIEEYRQEQGVSDYDEKSRGWRQLILKKKSTGSTVGKPPMISNQLFFMASYDMDRFRAFVMSPSFNESYMVPVETMAEIVADDEKLMEFAFNFLKQSLFNEKFLEEQEGAFEKHRARLNARGQAIRAAMEQGRQKMEDDKYDPEPRPGDCGCGGND</sequence>
<keyword evidence="3" id="KW-1185">Reference proteome</keyword>
<organism evidence="2 3">
    <name type="scientific">Sulfurimicrobium lacus</name>
    <dbReference type="NCBI Taxonomy" id="2715678"/>
    <lineage>
        <taxon>Bacteria</taxon>
        <taxon>Pseudomonadati</taxon>
        <taxon>Pseudomonadota</taxon>
        <taxon>Betaproteobacteria</taxon>
        <taxon>Nitrosomonadales</taxon>
        <taxon>Sulfuricellaceae</taxon>
        <taxon>Sulfurimicrobium</taxon>
    </lineage>
</organism>
<feature type="compositionally biased region" description="Basic and acidic residues" evidence="1">
    <location>
        <begin position="290"/>
        <end position="305"/>
    </location>
</feature>
<dbReference type="Proteomes" id="UP000502260">
    <property type="component" value="Chromosome"/>
</dbReference>
<accession>A0A6F8VFZ0</accession>
<dbReference type="AlphaFoldDB" id="A0A6F8VFZ0"/>
<dbReference type="InterPro" id="IPR005358">
    <property type="entry name" value="Puta_zinc/iron-chelating_dom"/>
</dbReference>
<feature type="region of interest" description="Disordered" evidence="1">
    <location>
        <begin position="1"/>
        <end position="21"/>
    </location>
</feature>
<dbReference type="KEGG" id="slac:SKTS_25250"/>
<dbReference type="Pfam" id="PF03692">
    <property type="entry name" value="CxxCxxCC"/>
    <property type="match status" value="1"/>
</dbReference>
<evidence type="ECO:0000313" key="2">
    <source>
        <dbReference type="EMBL" id="BCB27639.1"/>
    </source>
</evidence>
<evidence type="ECO:0000256" key="1">
    <source>
        <dbReference type="SAM" id="MobiDB-lite"/>
    </source>
</evidence>
<dbReference type="EMBL" id="AP022853">
    <property type="protein sequence ID" value="BCB27639.1"/>
    <property type="molecule type" value="Genomic_DNA"/>
</dbReference>